<name>A0ABQ6JI43_9ACTN</name>
<dbReference type="EMBL" id="BSUZ01000001">
    <property type="protein sequence ID" value="GMA86537.1"/>
    <property type="molecule type" value="Genomic_DNA"/>
</dbReference>
<comment type="caution">
    <text evidence="3">The sequence shown here is derived from an EMBL/GenBank/DDBJ whole genome shotgun (WGS) entry which is preliminary data.</text>
</comment>
<feature type="domain" description="BD-FAE-like" evidence="2">
    <location>
        <begin position="11"/>
        <end position="192"/>
    </location>
</feature>
<reference evidence="4" key="1">
    <citation type="journal article" date="2019" name="Int. J. Syst. Evol. Microbiol.">
        <title>The Global Catalogue of Microorganisms (GCM) 10K type strain sequencing project: providing services to taxonomists for standard genome sequencing and annotation.</title>
        <authorList>
            <consortium name="The Broad Institute Genomics Platform"/>
            <consortium name="The Broad Institute Genome Sequencing Center for Infectious Disease"/>
            <person name="Wu L."/>
            <person name="Ma J."/>
        </authorList>
    </citation>
    <scope>NUCLEOTIDE SEQUENCE [LARGE SCALE GENOMIC DNA]</scope>
    <source>
        <strain evidence="4">NBRC 108730</strain>
    </source>
</reference>
<dbReference type="PANTHER" id="PTHR48081:SF13">
    <property type="entry name" value="ALPHA_BETA HYDROLASE"/>
    <property type="match status" value="1"/>
</dbReference>
<keyword evidence="1" id="KW-0378">Hydrolase</keyword>
<evidence type="ECO:0000313" key="4">
    <source>
        <dbReference type="Proteomes" id="UP001157017"/>
    </source>
</evidence>
<dbReference type="SUPFAM" id="SSF53474">
    <property type="entry name" value="alpha/beta-Hydrolases"/>
    <property type="match status" value="1"/>
</dbReference>
<sequence>MLDAWWPTGDPRAALVVVVHGGFWRDGVDRTHTGEECAALAADGFVVAAIEYRRSGGAGGWPATLDDVRAALDAAPSLVAGAAPEGVAVPTDRVVLVGHSAGGHLVGWAVGGGRVPTGVVAAISLGGVLDLAVAYDLRLGDDGRSSAVEALLGGSPSDVPERYAAADPARLGAPGVPVLVLQGGRDDVVPPAVGDAYAAASGQEQLLLPDAEHMDLVDPSSAAWPEVIASVRRAAAEAGK</sequence>
<evidence type="ECO:0000313" key="3">
    <source>
        <dbReference type="EMBL" id="GMA86537.1"/>
    </source>
</evidence>
<dbReference type="InterPro" id="IPR029058">
    <property type="entry name" value="AB_hydrolase_fold"/>
</dbReference>
<keyword evidence="4" id="KW-1185">Reference proteome</keyword>
<evidence type="ECO:0000256" key="1">
    <source>
        <dbReference type="ARBA" id="ARBA00022801"/>
    </source>
</evidence>
<accession>A0ABQ6JI43</accession>
<dbReference type="InterPro" id="IPR050300">
    <property type="entry name" value="GDXG_lipolytic_enzyme"/>
</dbReference>
<dbReference type="InterPro" id="IPR049492">
    <property type="entry name" value="BD-FAE-like_dom"/>
</dbReference>
<protein>
    <submittedName>
        <fullName evidence="3">Lipase</fullName>
    </submittedName>
</protein>
<proteinExistence type="predicted"/>
<dbReference type="Proteomes" id="UP001157017">
    <property type="component" value="Unassembled WGS sequence"/>
</dbReference>
<gene>
    <name evidence="3" type="ORF">GCM10025868_17870</name>
</gene>
<organism evidence="3 4">
    <name type="scientific">Angustibacter aerolatus</name>
    <dbReference type="NCBI Taxonomy" id="1162965"/>
    <lineage>
        <taxon>Bacteria</taxon>
        <taxon>Bacillati</taxon>
        <taxon>Actinomycetota</taxon>
        <taxon>Actinomycetes</taxon>
        <taxon>Kineosporiales</taxon>
        <taxon>Kineosporiaceae</taxon>
    </lineage>
</organism>
<dbReference type="Pfam" id="PF20434">
    <property type="entry name" value="BD-FAE"/>
    <property type="match status" value="1"/>
</dbReference>
<dbReference type="Gene3D" id="3.40.50.1820">
    <property type="entry name" value="alpha/beta hydrolase"/>
    <property type="match status" value="1"/>
</dbReference>
<evidence type="ECO:0000259" key="2">
    <source>
        <dbReference type="Pfam" id="PF20434"/>
    </source>
</evidence>
<dbReference type="PANTHER" id="PTHR48081">
    <property type="entry name" value="AB HYDROLASE SUPERFAMILY PROTEIN C4A8.06C"/>
    <property type="match status" value="1"/>
</dbReference>